<dbReference type="GeneID" id="19116129"/>
<keyword evidence="2" id="KW-0732">Signal</keyword>
<reference evidence="5 6" key="1">
    <citation type="journal article" date="2012" name="PLoS Pathog.">
        <title>Diverse lifestyles and strategies of plant pathogenesis encoded in the genomes of eighteen Dothideomycetes fungi.</title>
        <authorList>
            <person name="Ohm R.A."/>
            <person name="Feau N."/>
            <person name="Henrissat B."/>
            <person name="Schoch C.L."/>
            <person name="Horwitz B.A."/>
            <person name="Barry K.W."/>
            <person name="Condon B.J."/>
            <person name="Copeland A.C."/>
            <person name="Dhillon B."/>
            <person name="Glaser F."/>
            <person name="Hesse C.N."/>
            <person name="Kosti I."/>
            <person name="LaButti K."/>
            <person name="Lindquist E.A."/>
            <person name="Lucas S."/>
            <person name="Salamov A.A."/>
            <person name="Bradshaw R.E."/>
            <person name="Ciuffetti L."/>
            <person name="Hamelin R.C."/>
            <person name="Kema G.H.J."/>
            <person name="Lawrence C."/>
            <person name="Scott J.A."/>
            <person name="Spatafora J.W."/>
            <person name="Turgeon B.G."/>
            <person name="de Wit P.J.G.M."/>
            <person name="Zhong S."/>
            <person name="Goodwin S.B."/>
            <person name="Grigoriev I.V."/>
        </authorList>
    </citation>
    <scope>NUCLEOTIDE SEQUENCE [LARGE SCALE GENOMIC DNA]</scope>
    <source>
        <strain evidence="5 6">UAMH 10762</strain>
    </source>
</reference>
<evidence type="ECO:0000259" key="4">
    <source>
        <dbReference type="Pfam" id="PF26335"/>
    </source>
</evidence>
<evidence type="ECO:0000313" key="5">
    <source>
        <dbReference type="EMBL" id="EMC99508.1"/>
    </source>
</evidence>
<accession>M2N649</accession>
<protein>
    <submittedName>
        <fullName evidence="5">Uncharacterized protein</fullName>
    </submittedName>
</protein>
<dbReference type="eggNOG" id="ENOG502S3SB">
    <property type="taxonomic scope" value="Eukaryota"/>
</dbReference>
<feature type="domain" description="Beta-lactamase-related" evidence="3">
    <location>
        <begin position="56"/>
        <end position="392"/>
    </location>
</feature>
<dbReference type="HOGENOM" id="CLU_019706_1_0_1"/>
<keyword evidence="6" id="KW-1185">Reference proteome</keyword>
<dbReference type="InterPro" id="IPR058664">
    <property type="entry name" value="ARB_00930-like_C"/>
</dbReference>
<dbReference type="InterPro" id="IPR012338">
    <property type="entry name" value="Beta-lactam/transpept-like"/>
</dbReference>
<gene>
    <name evidence="5" type="ORF">BAUCODRAFT_64065</name>
</gene>
<evidence type="ECO:0000256" key="2">
    <source>
        <dbReference type="SAM" id="SignalP"/>
    </source>
</evidence>
<organism evidence="5 6">
    <name type="scientific">Baudoinia panamericana (strain UAMH 10762)</name>
    <name type="common">Angels' share fungus</name>
    <name type="synonym">Baudoinia compniacensis (strain UAMH 10762)</name>
    <dbReference type="NCBI Taxonomy" id="717646"/>
    <lineage>
        <taxon>Eukaryota</taxon>
        <taxon>Fungi</taxon>
        <taxon>Dikarya</taxon>
        <taxon>Ascomycota</taxon>
        <taxon>Pezizomycotina</taxon>
        <taxon>Dothideomycetes</taxon>
        <taxon>Dothideomycetidae</taxon>
        <taxon>Mycosphaerellales</taxon>
        <taxon>Teratosphaeriaceae</taxon>
        <taxon>Baudoinia</taxon>
    </lineage>
</organism>
<dbReference type="Proteomes" id="UP000011761">
    <property type="component" value="Unassembled WGS sequence"/>
</dbReference>
<dbReference type="EMBL" id="KB445551">
    <property type="protein sequence ID" value="EMC99508.1"/>
    <property type="molecule type" value="Genomic_DNA"/>
</dbReference>
<feature type="chain" id="PRO_5004021939" evidence="2">
    <location>
        <begin position="20"/>
        <end position="566"/>
    </location>
</feature>
<evidence type="ECO:0000313" key="6">
    <source>
        <dbReference type="Proteomes" id="UP000011761"/>
    </source>
</evidence>
<dbReference type="InterPro" id="IPR051478">
    <property type="entry name" value="Beta-lactamase-like_AB/R"/>
</dbReference>
<dbReference type="PANTHER" id="PTHR22935:SF95">
    <property type="entry name" value="BETA-LACTAMASE-LIKE 1-RELATED"/>
    <property type="match status" value="1"/>
</dbReference>
<dbReference type="Gene3D" id="3.40.710.10">
    <property type="entry name" value="DD-peptidase/beta-lactamase superfamily"/>
    <property type="match status" value="1"/>
</dbReference>
<dbReference type="InterPro" id="IPR001466">
    <property type="entry name" value="Beta-lactam-related"/>
</dbReference>
<name>M2N649_BAUPA</name>
<dbReference type="OrthoDB" id="5946976at2759"/>
<evidence type="ECO:0000259" key="3">
    <source>
        <dbReference type="Pfam" id="PF00144"/>
    </source>
</evidence>
<dbReference type="KEGG" id="bcom:BAUCODRAFT_64065"/>
<dbReference type="AlphaFoldDB" id="M2N649"/>
<feature type="signal peptide" evidence="2">
    <location>
        <begin position="1"/>
        <end position="19"/>
    </location>
</feature>
<dbReference type="Pfam" id="PF26335">
    <property type="entry name" value="ARB_00930_C"/>
    <property type="match status" value="1"/>
</dbReference>
<dbReference type="MEROPS" id="S12.012"/>
<feature type="domain" description="Beta-lactamase-like ARB-00930-like C-terminal" evidence="4">
    <location>
        <begin position="416"/>
        <end position="554"/>
    </location>
</feature>
<dbReference type="SUPFAM" id="SSF56601">
    <property type="entry name" value="beta-lactamase/transpeptidase-like"/>
    <property type="match status" value="1"/>
</dbReference>
<evidence type="ECO:0000256" key="1">
    <source>
        <dbReference type="ARBA" id="ARBA00038473"/>
    </source>
</evidence>
<proteinExistence type="inferred from homology"/>
<comment type="similarity">
    <text evidence="1">Belongs to the beta-lactamase family.</text>
</comment>
<sequence>MLFFSTLGLIVYSLRLVHADCFEPSPAFPLPLWQNGMQQLEAAFQRIDQRLEKLAEDQQYDTSSFSVGVTSNTDTLWTHFHSARVHNATRPGVTHIDGDSQYRIASISKTFTVLGILHQHAAGNLSLDEPVSLYIDELKHAHSGDMPWNDITIRVLASQLSGIPRDVIQADLINGETDPTELGLPPVSKEGLPRCYEYGGLKPCNRTDLLHALKTHHPIFAPNAISTYSNTAFELLGLVLENVIGLDYDVYMQHAIFGPLNMTLTSLSTPPDDHAVLPVDQTYWDVDQGVHKPTGGIYSSLDDMSKYLRYVMTHYNALATGVNWLLPASWSTGMESFYGMPWEIFRTDRILEKSKRPVTFVTKAGGVPSYFSRISIMPEYGLGLTVLIAGSNTLLKEIQEIVTVELVREAEAVIWKDVQKTYSGNYVSTNTSLNSSIELAARPSTGLVLQSFISNGTDVFQTLLQQYAEALDVKRWHAQLVPTLLYKNEAEQKGEIWRLLVVAERTGEGAVWDEFCNTDVDPISYAGLPVNEFVFWHEEQRLELPAWRVSMKRSTADTAERLVVQV</sequence>
<dbReference type="Pfam" id="PF00144">
    <property type="entry name" value="Beta-lactamase"/>
    <property type="match status" value="1"/>
</dbReference>
<dbReference type="OMA" id="WEIFRTD"/>
<dbReference type="PANTHER" id="PTHR22935">
    <property type="entry name" value="PENICILLIN-BINDING PROTEIN"/>
    <property type="match status" value="1"/>
</dbReference>
<dbReference type="RefSeq" id="XP_007673132.1">
    <property type="nucleotide sequence ID" value="XM_007674942.1"/>
</dbReference>